<dbReference type="GO" id="GO:0005886">
    <property type="term" value="C:plasma membrane"/>
    <property type="evidence" value="ECO:0007669"/>
    <property type="project" value="TreeGrafter"/>
</dbReference>
<feature type="transmembrane region" description="Helical" evidence="8">
    <location>
        <begin position="301"/>
        <end position="326"/>
    </location>
</feature>
<gene>
    <name evidence="10" type="ORF">WA026_017331</name>
</gene>
<keyword evidence="6 8" id="KW-0472">Membrane</keyword>
<dbReference type="PANTHER" id="PTHR12185:SF14">
    <property type="entry name" value="CHOLESTEROL UPTAKE PROTEIN 1"/>
    <property type="match status" value="1"/>
</dbReference>
<feature type="transmembrane region" description="Helical" evidence="8">
    <location>
        <begin position="442"/>
        <end position="460"/>
    </location>
</feature>
<evidence type="ECO:0000256" key="8">
    <source>
        <dbReference type="SAM" id="Phobius"/>
    </source>
</evidence>
<evidence type="ECO:0008006" key="12">
    <source>
        <dbReference type="Google" id="ProtNLM"/>
    </source>
</evidence>
<feature type="signal peptide" evidence="9">
    <location>
        <begin position="1"/>
        <end position="23"/>
    </location>
</feature>
<keyword evidence="5 8" id="KW-1133">Transmembrane helix</keyword>
<evidence type="ECO:0000256" key="5">
    <source>
        <dbReference type="ARBA" id="ARBA00022989"/>
    </source>
</evidence>
<feature type="chain" id="PRO_5043923608" description="SID1 transmembrane family member 1-like" evidence="9">
    <location>
        <begin position="24"/>
        <end position="762"/>
    </location>
</feature>
<feature type="transmembrane region" description="Helical" evidence="8">
    <location>
        <begin position="562"/>
        <end position="583"/>
    </location>
</feature>
<keyword evidence="11" id="KW-1185">Reference proteome</keyword>
<keyword evidence="3 8" id="KW-0812">Transmembrane</keyword>
<protein>
    <recommendedName>
        <fullName evidence="12">SID1 transmembrane family member 1-like</fullName>
    </recommendedName>
</protein>
<evidence type="ECO:0000256" key="4">
    <source>
        <dbReference type="ARBA" id="ARBA00022729"/>
    </source>
</evidence>
<evidence type="ECO:0000256" key="1">
    <source>
        <dbReference type="ARBA" id="ARBA00004141"/>
    </source>
</evidence>
<feature type="transmembrane region" description="Helical" evidence="8">
    <location>
        <begin position="728"/>
        <end position="747"/>
    </location>
</feature>
<dbReference type="InterPro" id="IPR025958">
    <property type="entry name" value="SID1_TM_fam"/>
</dbReference>
<organism evidence="10 11">
    <name type="scientific">Henosepilachna vigintioctopunctata</name>
    <dbReference type="NCBI Taxonomy" id="420089"/>
    <lineage>
        <taxon>Eukaryota</taxon>
        <taxon>Metazoa</taxon>
        <taxon>Ecdysozoa</taxon>
        <taxon>Arthropoda</taxon>
        <taxon>Hexapoda</taxon>
        <taxon>Insecta</taxon>
        <taxon>Pterygota</taxon>
        <taxon>Neoptera</taxon>
        <taxon>Endopterygota</taxon>
        <taxon>Coleoptera</taxon>
        <taxon>Polyphaga</taxon>
        <taxon>Cucujiformia</taxon>
        <taxon>Coccinelloidea</taxon>
        <taxon>Coccinellidae</taxon>
        <taxon>Epilachninae</taxon>
        <taxon>Epilachnini</taxon>
        <taxon>Henosepilachna</taxon>
    </lineage>
</organism>
<dbReference type="GO" id="GO:0003725">
    <property type="term" value="F:double-stranded RNA binding"/>
    <property type="evidence" value="ECO:0007669"/>
    <property type="project" value="TreeGrafter"/>
</dbReference>
<name>A0AAW1UDS0_9CUCU</name>
<dbReference type="Proteomes" id="UP001431783">
    <property type="component" value="Unassembled WGS sequence"/>
</dbReference>
<evidence type="ECO:0000256" key="6">
    <source>
        <dbReference type="ARBA" id="ARBA00023136"/>
    </source>
</evidence>
<feature type="transmembrane region" description="Helical" evidence="8">
    <location>
        <begin position="388"/>
        <end position="408"/>
    </location>
</feature>
<feature type="transmembrane region" description="Helical" evidence="8">
    <location>
        <begin position="644"/>
        <end position="666"/>
    </location>
</feature>
<comment type="caution">
    <text evidence="10">The sequence shown here is derived from an EMBL/GenBank/DDBJ whole genome shotgun (WGS) entry which is preliminary data.</text>
</comment>
<evidence type="ECO:0000256" key="3">
    <source>
        <dbReference type="ARBA" id="ARBA00022692"/>
    </source>
</evidence>
<feature type="transmembrane region" description="Helical" evidence="8">
    <location>
        <begin position="538"/>
        <end position="556"/>
    </location>
</feature>
<sequence length="762" mass="87321">MNFVHIILLILGITSCYVPSVQSLPNIHAIAGDVSEPLELVVNNTNEFIIYYSKMDQNPYPYRIIISSDNADTKNPILVVVRQERYITSWELPFSQLTSRKETKYYNVTSRTLCPNNMNEINQAPNLLSVMQTKVTQQLTVALSSSCNYGTVVRVELAREEKFFINHGLPSNLAVSPSQPRYAFYRFKDNDSDTATIEVESSDDNCLIVSIQDSQCPVFDLNKDVRFKGKFQTVSKKGGLTIKRRDFHEGFFIVFVAQPDNSDCSEDLTLDPGVDYYYERNSDETTNVTFVVQRSLDRNQYINSMMITLAAIFIFYVIAIALIVIFRKYGSIKDLTASSLQISLRDDEVDDAYPRSVQDIIYVLEKNNLDVKTLTKYPLKDKKRSFNYLWHIMSIAIFYSIPVIQLVITYQRIVNVSGNEDLCYYNFLCAHPTMTFSDFNHIYSNIGYLFMGILFLIATAHRQSIIPFRFEIGIPVHYGIYYSMGVALIIEGLLSACYHICPSQSNYQFDTSFMYVMAVLCMIKLYQNRHPDLNATAYSTFSVLGAGIMMATLGIMNGTLTVWLIFIFGYSLMCLYISFKIYYLSYILKGFNKLRQDISKLGFASEVFIPVKKARFIILVLVNLLNTTLLLAGMSLYFKGGTDFGTFLLGLLMANAILYILFYLVMKIYNNEKLCTEAIVYFILAIVTWTAATIFFLDAATLWTVTPAESRQWNQECILLGYYDKHDVWHLLSAPALYFTFMFLMCLDDDIIDKKQDEIPVF</sequence>
<feature type="transmembrane region" description="Helical" evidence="8">
    <location>
        <begin position="480"/>
        <end position="501"/>
    </location>
</feature>
<accession>A0AAW1UDS0</accession>
<reference evidence="10 11" key="1">
    <citation type="submission" date="2023-03" db="EMBL/GenBank/DDBJ databases">
        <title>Genome insight into feeding habits of ladybird beetles.</title>
        <authorList>
            <person name="Li H.-S."/>
            <person name="Huang Y.-H."/>
            <person name="Pang H."/>
        </authorList>
    </citation>
    <scope>NUCLEOTIDE SEQUENCE [LARGE SCALE GENOMIC DNA]</scope>
    <source>
        <strain evidence="10">SYSU_2023b</strain>
        <tissue evidence="10">Whole body</tissue>
    </source>
</reference>
<dbReference type="GO" id="GO:0005764">
    <property type="term" value="C:lysosome"/>
    <property type="evidence" value="ECO:0007669"/>
    <property type="project" value="TreeGrafter"/>
</dbReference>
<comment type="similarity">
    <text evidence="2">Belongs to the SID1 family.</text>
</comment>
<feature type="transmembrane region" description="Helical" evidence="8">
    <location>
        <begin position="507"/>
        <end position="526"/>
    </location>
</feature>
<evidence type="ECO:0000256" key="9">
    <source>
        <dbReference type="SAM" id="SignalP"/>
    </source>
</evidence>
<comment type="subcellular location">
    <subcellularLocation>
        <location evidence="1">Membrane</location>
        <topology evidence="1">Multi-pass membrane protein</topology>
    </subcellularLocation>
</comment>
<dbReference type="Pfam" id="PF13965">
    <property type="entry name" value="SID-1_RNA_chan"/>
    <property type="match status" value="1"/>
</dbReference>
<feature type="transmembrane region" description="Helical" evidence="8">
    <location>
        <begin position="678"/>
        <end position="697"/>
    </location>
</feature>
<dbReference type="PANTHER" id="PTHR12185">
    <property type="entry name" value="SID1 TRANSMEMBRANE FAMILY MEMEBER"/>
    <property type="match status" value="1"/>
</dbReference>
<keyword evidence="4 9" id="KW-0732">Signal</keyword>
<evidence type="ECO:0000256" key="2">
    <source>
        <dbReference type="ARBA" id="ARBA00006618"/>
    </source>
</evidence>
<feature type="transmembrane region" description="Helical" evidence="8">
    <location>
        <begin position="616"/>
        <end position="638"/>
    </location>
</feature>
<evidence type="ECO:0000256" key="7">
    <source>
        <dbReference type="ARBA" id="ARBA00023180"/>
    </source>
</evidence>
<evidence type="ECO:0000313" key="11">
    <source>
        <dbReference type="Proteomes" id="UP001431783"/>
    </source>
</evidence>
<evidence type="ECO:0000313" key="10">
    <source>
        <dbReference type="EMBL" id="KAK9881817.1"/>
    </source>
</evidence>
<keyword evidence="7" id="KW-0325">Glycoprotein</keyword>
<dbReference type="GO" id="GO:0051033">
    <property type="term" value="F:RNA transmembrane transporter activity"/>
    <property type="evidence" value="ECO:0007669"/>
    <property type="project" value="TreeGrafter"/>
</dbReference>
<dbReference type="EMBL" id="JARQZJ010000070">
    <property type="protein sequence ID" value="KAK9881817.1"/>
    <property type="molecule type" value="Genomic_DNA"/>
</dbReference>
<dbReference type="AlphaFoldDB" id="A0AAW1UDS0"/>
<proteinExistence type="inferred from homology"/>